<keyword evidence="2" id="KW-1185">Reference proteome</keyword>
<dbReference type="KEGG" id="ccl:Clocl_2343"/>
<dbReference type="HOGENOM" id="CLU_1097114_0_0_9"/>
<name>G8LYF7_ACECE</name>
<dbReference type="Gene3D" id="2.170.16.10">
    <property type="entry name" value="Hedgehog/Intein (Hint) domain"/>
    <property type="match status" value="1"/>
</dbReference>
<reference evidence="1 2" key="2">
    <citation type="journal article" date="2012" name="Stand. Genomic Sci.">
        <title>Complete Genome Sequence of Clostridium clariflavum DSM 19732.</title>
        <authorList>
            <person name="Izquierdo J.A."/>
            <person name="Goodwin L."/>
            <person name="Davenport K.W."/>
            <person name="Teshima H."/>
            <person name="Bruce D."/>
            <person name="Detter C."/>
            <person name="Tapia R."/>
            <person name="Han S."/>
            <person name="Land M."/>
            <person name="Hauser L."/>
            <person name="Jeffries C.D."/>
            <person name="Han J."/>
            <person name="Pitluck S."/>
            <person name="Nolan M."/>
            <person name="Chen A."/>
            <person name="Huntemann M."/>
            <person name="Mavromatis K."/>
            <person name="Mikhailova N."/>
            <person name="Liolios K."/>
            <person name="Woyke T."/>
            <person name="Lynd L.R."/>
        </authorList>
    </citation>
    <scope>NUCLEOTIDE SEQUENCE [LARGE SCALE GENOMIC DNA]</scope>
    <source>
        <strain evidence="2">DSM 19732 / NBRC 101661 / EBR45</strain>
    </source>
</reference>
<sequence>MSIQAKKGLKTVKQLFVNETYELIHIYVGYSQIKSTAPHPFWVEGKGWVEAGNLLEGDKVKLYSGEVLEIKEIRRERLEEPVKTYNFEVEDWHTYLVSENNVLVHNAGSKKCPLKFSFKSNKSNAGNNNVKSKLRDSRTINFSQKSIDSKFSDGTNIKDTIYRLKNDPSYAEKMEPIRIVKYKDLPADVQQKLASQNVGKHTVFTLDNRRLYAARKAKVKVNTRWATPEEIQNFATVKRFTTINGGKMPEVRW</sequence>
<proteinExistence type="predicted"/>
<protein>
    <submittedName>
        <fullName evidence="1">Uncharacterized protein</fullName>
    </submittedName>
</protein>
<dbReference type="PROSITE" id="PS50818">
    <property type="entry name" value="INTEIN_C_TER"/>
    <property type="match status" value="1"/>
</dbReference>
<dbReference type="InterPro" id="IPR036844">
    <property type="entry name" value="Hint_dom_sf"/>
</dbReference>
<accession>G8LYF7</accession>
<dbReference type="Pfam" id="PF07591">
    <property type="entry name" value="PT-HINT"/>
    <property type="match status" value="1"/>
</dbReference>
<dbReference type="eggNOG" id="COG1372">
    <property type="taxonomic scope" value="Bacteria"/>
</dbReference>
<evidence type="ECO:0000313" key="1">
    <source>
        <dbReference type="EMBL" id="AEV68926.1"/>
    </source>
</evidence>
<dbReference type="Proteomes" id="UP000005435">
    <property type="component" value="Chromosome"/>
</dbReference>
<dbReference type="STRING" id="720554.Clocl_2343"/>
<gene>
    <name evidence="1" type="ordered locus">Clocl_2343</name>
</gene>
<dbReference type="EMBL" id="CP003065">
    <property type="protein sequence ID" value="AEV68926.1"/>
    <property type="molecule type" value="Genomic_DNA"/>
</dbReference>
<dbReference type="InterPro" id="IPR030934">
    <property type="entry name" value="Intein_C"/>
</dbReference>
<dbReference type="CDD" id="cd00081">
    <property type="entry name" value="Hint"/>
    <property type="match status" value="1"/>
</dbReference>
<reference evidence="2" key="1">
    <citation type="submission" date="2011-12" db="EMBL/GenBank/DDBJ databases">
        <title>Complete sequence of Clostridium clariflavum DSM 19732.</title>
        <authorList>
            <consortium name="US DOE Joint Genome Institute"/>
            <person name="Lucas S."/>
            <person name="Han J."/>
            <person name="Lapidus A."/>
            <person name="Cheng J.-F."/>
            <person name="Goodwin L."/>
            <person name="Pitluck S."/>
            <person name="Peters L."/>
            <person name="Teshima H."/>
            <person name="Detter J.C."/>
            <person name="Han C."/>
            <person name="Tapia R."/>
            <person name="Land M."/>
            <person name="Hauser L."/>
            <person name="Kyrpides N."/>
            <person name="Ivanova N."/>
            <person name="Pagani I."/>
            <person name="Kitzmiller T."/>
            <person name="Lynd L."/>
            <person name="Izquierdo J."/>
            <person name="Woyke T."/>
        </authorList>
    </citation>
    <scope>NUCLEOTIDE SEQUENCE [LARGE SCALE GENOMIC DNA]</scope>
    <source>
        <strain evidence="2">DSM 19732 / NBRC 101661 / EBR45</strain>
    </source>
</reference>
<evidence type="ECO:0000313" key="2">
    <source>
        <dbReference type="Proteomes" id="UP000005435"/>
    </source>
</evidence>
<dbReference type="SUPFAM" id="SSF51294">
    <property type="entry name" value="Hedgehog/intein (Hint) domain"/>
    <property type="match status" value="1"/>
</dbReference>
<dbReference type="AlphaFoldDB" id="G8LYF7"/>
<organism evidence="1 2">
    <name type="scientific">Acetivibrio clariflavus (strain DSM 19732 / NBRC 101661 / EBR45)</name>
    <name type="common">Clostridium clariflavum</name>
    <dbReference type="NCBI Taxonomy" id="720554"/>
    <lineage>
        <taxon>Bacteria</taxon>
        <taxon>Bacillati</taxon>
        <taxon>Bacillota</taxon>
        <taxon>Clostridia</taxon>
        <taxon>Eubacteriales</taxon>
        <taxon>Oscillospiraceae</taxon>
        <taxon>Acetivibrio</taxon>
    </lineage>
</organism>